<comment type="subcellular location">
    <subcellularLocation>
        <location evidence="3">Cytoplasm</location>
    </subcellularLocation>
    <subcellularLocation>
        <location evidence="2">Membrane</location>
        <topology evidence="2">Peripheral membrane protein</topology>
    </subcellularLocation>
</comment>
<feature type="binding site" evidence="16">
    <location>
        <position position="318"/>
    </location>
    <ligand>
        <name>FAD</name>
        <dbReference type="ChEBI" id="CHEBI:57692"/>
    </ligand>
</feature>
<dbReference type="GO" id="GO:0050660">
    <property type="term" value="F:flavin adenine dinucleotide binding"/>
    <property type="evidence" value="ECO:0007669"/>
    <property type="project" value="InterPro"/>
</dbReference>
<evidence type="ECO:0000256" key="13">
    <source>
        <dbReference type="ARBA" id="ARBA00023284"/>
    </source>
</evidence>
<proteinExistence type="inferred from homology"/>
<dbReference type="FunFam" id="3.30.390.30:FF:000001">
    <property type="entry name" value="Dihydrolipoyl dehydrogenase"/>
    <property type="match status" value="1"/>
</dbReference>
<evidence type="ECO:0000313" key="22">
    <source>
        <dbReference type="Proteomes" id="UP000524893"/>
    </source>
</evidence>
<feature type="disulfide bond" description="Redox-active" evidence="17">
    <location>
        <begin position="43"/>
        <end position="48"/>
    </location>
</feature>
<sequence length="474" mass="51821">MTKEKYDVVILGGGIAGYSAAIRASQLGKNVALVEKSKVGGTCLHKGCIPTKSFLKSAEVYHLMQNADQYGIQAEPSTFQFSLPQVMERKNRIVETMHQGVQSLMKQHKIDVFNGVGRLLGASIFTPQSGTVSVEYEDGSSELLPNDYVLIATGSNPLALPFLPFDHEQILSSDDMMTLTALPQSMTIIGGGVIGLEFASFLSSVGVKVYVIEAGPRILPSESQQSSRLIQKELEQQDVTFYTNTALNEEDIEIHTDKVTFNVEHPFSTEKVLVSIGRSVNTQDIGLNNTKVELNEKQMILTNAWMQTADQHIYAAGDVIGHLQLAHVAAREGVIAVEHMFNENPLPIDYNQMPKCVYSSPEIASIGVNQETAKQKGLNFKIVKAPFRANGKAMIESANQPEGFAELLFDKDSESFIGATLVGPHVTELINELSVLQFMNGSALELGLSTHAHPSISELMMELGLKMNNQSIHI</sequence>
<evidence type="ECO:0000256" key="14">
    <source>
        <dbReference type="ARBA" id="ARBA00049187"/>
    </source>
</evidence>
<name>A0A9X1E8K3_9STAP</name>
<dbReference type="Gene3D" id="3.50.50.60">
    <property type="entry name" value="FAD/NAD(P)-binding domain"/>
    <property type="match status" value="2"/>
</dbReference>
<keyword evidence="11 16" id="KW-0520">NAD</keyword>
<evidence type="ECO:0000259" key="20">
    <source>
        <dbReference type="Pfam" id="PF07992"/>
    </source>
</evidence>
<feature type="domain" description="FAD/NAD(P)-binding" evidence="20">
    <location>
        <begin position="6"/>
        <end position="333"/>
    </location>
</feature>
<dbReference type="PROSITE" id="PS00076">
    <property type="entry name" value="PYRIDINE_REDOX_1"/>
    <property type="match status" value="1"/>
</dbReference>
<evidence type="ECO:0000256" key="18">
    <source>
        <dbReference type="RuleBase" id="RU003692"/>
    </source>
</evidence>
<feature type="active site" description="Proton acceptor" evidence="15">
    <location>
        <position position="453"/>
    </location>
</feature>
<evidence type="ECO:0000256" key="12">
    <source>
        <dbReference type="ARBA" id="ARBA00023157"/>
    </source>
</evidence>
<dbReference type="GO" id="GO:0005737">
    <property type="term" value="C:cytoplasm"/>
    <property type="evidence" value="ECO:0007669"/>
    <property type="project" value="UniProtKB-SubCell"/>
</dbReference>
<comment type="function">
    <text evidence="1">Lipoamide dehydrogenase is a component of the alpha-ketoacid dehydrogenase complexes.</text>
</comment>
<keyword evidence="12" id="KW-1015">Disulfide bond</keyword>
<dbReference type="PIRSF" id="PIRSF000350">
    <property type="entry name" value="Mercury_reductase_MerA"/>
    <property type="match status" value="1"/>
</dbReference>
<feature type="binding site" evidence="16">
    <location>
        <begin position="190"/>
        <end position="197"/>
    </location>
    <ligand>
        <name>NAD(+)</name>
        <dbReference type="ChEBI" id="CHEBI:57540"/>
    </ligand>
</feature>
<dbReference type="GO" id="GO:0016020">
    <property type="term" value="C:membrane"/>
    <property type="evidence" value="ECO:0007669"/>
    <property type="project" value="UniProtKB-SubCell"/>
</dbReference>
<keyword evidence="8 18" id="KW-0285">Flavoprotein</keyword>
<dbReference type="Gene3D" id="3.30.390.30">
    <property type="match status" value="1"/>
</dbReference>
<evidence type="ECO:0000256" key="5">
    <source>
        <dbReference type="ARBA" id="ARBA00012608"/>
    </source>
</evidence>
<dbReference type="EMBL" id="JABTCN010000002">
    <property type="protein sequence ID" value="MBA8775633.1"/>
    <property type="molecule type" value="Genomic_DNA"/>
</dbReference>
<dbReference type="InterPro" id="IPR012999">
    <property type="entry name" value="Pyr_OxRdtase_I_AS"/>
</dbReference>
<evidence type="ECO:0000256" key="1">
    <source>
        <dbReference type="ARBA" id="ARBA00002052"/>
    </source>
</evidence>
<evidence type="ECO:0000256" key="11">
    <source>
        <dbReference type="ARBA" id="ARBA00023027"/>
    </source>
</evidence>
<comment type="caution">
    <text evidence="21">The sequence shown here is derived from an EMBL/GenBank/DDBJ whole genome shotgun (WGS) entry which is preliminary data.</text>
</comment>
<dbReference type="PANTHER" id="PTHR22912:SF217">
    <property type="entry name" value="DIHYDROLIPOYL DEHYDROGENASE"/>
    <property type="match status" value="1"/>
</dbReference>
<feature type="binding site" evidence="16">
    <location>
        <position position="52"/>
    </location>
    <ligand>
        <name>FAD</name>
        <dbReference type="ChEBI" id="CHEBI:57692"/>
    </ligand>
</feature>
<comment type="similarity">
    <text evidence="4 18">Belongs to the class-I pyridine nucleotide-disulfide oxidoreductase family.</text>
</comment>
<dbReference type="InterPro" id="IPR016156">
    <property type="entry name" value="FAD/NAD-linked_Rdtase_dimer_sf"/>
</dbReference>
<keyword evidence="10 18" id="KW-0560">Oxidoreductase</keyword>
<evidence type="ECO:0000256" key="17">
    <source>
        <dbReference type="PIRSR" id="PIRSR000350-4"/>
    </source>
</evidence>
<comment type="catalytic activity">
    <reaction evidence="14 18">
        <text>N(6)-[(R)-dihydrolipoyl]-L-lysyl-[protein] + NAD(+) = N(6)-[(R)-lipoyl]-L-lysyl-[protein] + NADH + H(+)</text>
        <dbReference type="Rhea" id="RHEA:15045"/>
        <dbReference type="Rhea" id="RHEA-COMP:10474"/>
        <dbReference type="Rhea" id="RHEA-COMP:10475"/>
        <dbReference type="ChEBI" id="CHEBI:15378"/>
        <dbReference type="ChEBI" id="CHEBI:57540"/>
        <dbReference type="ChEBI" id="CHEBI:57945"/>
        <dbReference type="ChEBI" id="CHEBI:83099"/>
        <dbReference type="ChEBI" id="CHEBI:83100"/>
        <dbReference type="EC" id="1.8.1.4"/>
    </reaction>
</comment>
<gene>
    <name evidence="21" type="primary">lpdA</name>
    <name evidence="21" type="ORF">HR081_01675</name>
</gene>
<dbReference type="PRINTS" id="PR00368">
    <property type="entry name" value="FADPNR"/>
</dbReference>
<accession>A0A9X1E8K3</accession>
<evidence type="ECO:0000313" key="21">
    <source>
        <dbReference type="EMBL" id="MBA8775633.1"/>
    </source>
</evidence>
<dbReference type="SUPFAM" id="SSF51905">
    <property type="entry name" value="FAD/NAD(P)-binding domain"/>
    <property type="match status" value="1"/>
</dbReference>
<comment type="miscellaneous">
    <text evidence="18">The active site is a redox-active disulfide bond.</text>
</comment>
<evidence type="ECO:0000256" key="10">
    <source>
        <dbReference type="ARBA" id="ARBA00023002"/>
    </source>
</evidence>
<evidence type="ECO:0000256" key="9">
    <source>
        <dbReference type="ARBA" id="ARBA00022827"/>
    </source>
</evidence>
<dbReference type="GO" id="GO:0004148">
    <property type="term" value="F:dihydrolipoyl dehydrogenase (NADH) activity"/>
    <property type="evidence" value="ECO:0007669"/>
    <property type="project" value="UniProtKB-EC"/>
</dbReference>
<protein>
    <recommendedName>
        <fullName evidence="6 18">Dihydrolipoyl dehydrogenase</fullName>
        <ecNumber evidence="5 18">1.8.1.4</ecNumber>
    </recommendedName>
</protein>
<evidence type="ECO:0000256" key="2">
    <source>
        <dbReference type="ARBA" id="ARBA00004170"/>
    </source>
</evidence>
<dbReference type="AlphaFoldDB" id="A0A9X1E8K3"/>
<dbReference type="Proteomes" id="UP000524893">
    <property type="component" value="Unassembled WGS sequence"/>
</dbReference>
<dbReference type="PANTHER" id="PTHR22912">
    <property type="entry name" value="DISULFIDE OXIDOREDUCTASE"/>
    <property type="match status" value="1"/>
</dbReference>
<keyword evidence="7" id="KW-0963">Cytoplasm</keyword>
<dbReference type="EC" id="1.8.1.4" evidence="5 18"/>
<dbReference type="PRINTS" id="PR00411">
    <property type="entry name" value="PNDRDTASEI"/>
</dbReference>
<reference evidence="21 22" key="1">
    <citation type="journal article" date="2020" name="Access Microbiol">
        <title>Isolation and genome sequencing of Staphylococcus schleiferi subspecies coagulans from Antarctic seals.</title>
        <authorList>
            <person name="Foster G."/>
            <person name="Robb A."/>
            <person name="Paterson G.K."/>
        </authorList>
    </citation>
    <scope>NUCLEOTIDE SEQUENCE [LARGE SCALE GENOMIC DNA]</scope>
    <source>
        <strain evidence="21 22">M615/02/4</strain>
    </source>
</reference>
<dbReference type="InterPro" id="IPR006258">
    <property type="entry name" value="Lipoamide_DH"/>
</dbReference>
<dbReference type="InterPro" id="IPR001100">
    <property type="entry name" value="Pyr_nuc-diS_OxRdtase"/>
</dbReference>
<keyword evidence="16" id="KW-0547">Nucleotide-binding</keyword>
<comment type="cofactor">
    <cofactor evidence="16 18">
        <name>FAD</name>
        <dbReference type="ChEBI" id="CHEBI:57692"/>
    </cofactor>
    <text evidence="16 18">Binds 1 FAD per subunit.</text>
</comment>
<dbReference type="Pfam" id="PF02852">
    <property type="entry name" value="Pyr_redox_dim"/>
    <property type="match status" value="1"/>
</dbReference>
<evidence type="ECO:0000256" key="15">
    <source>
        <dbReference type="PIRSR" id="PIRSR000350-2"/>
    </source>
</evidence>
<evidence type="ECO:0000256" key="3">
    <source>
        <dbReference type="ARBA" id="ARBA00004496"/>
    </source>
</evidence>
<feature type="binding site" evidence="16">
    <location>
        <begin position="153"/>
        <end position="155"/>
    </location>
    <ligand>
        <name>FAD</name>
        <dbReference type="ChEBI" id="CHEBI:57692"/>
    </ligand>
</feature>
<dbReference type="GO" id="GO:0006103">
    <property type="term" value="P:2-oxoglutarate metabolic process"/>
    <property type="evidence" value="ECO:0007669"/>
    <property type="project" value="TreeGrafter"/>
</dbReference>
<dbReference type="RefSeq" id="WP_182280392.1">
    <property type="nucleotide sequence ID" value="NZ_JABBLE010000001.1"/>
</dbReference>
<dbReference type="InterPro" id="IPR023753">
    <property type="entry name" value="FAD/NAD-binding_dom"/>
</dbReference>
<dbReference type="InterPro" id="IPR004099">
    <property type="entry name" value="Pyr_nucl-diS_OxRdtase_dimer"/>
</dbReference>
<keyword evidence="13 18" id="KW-0676">Redox-active center</keyword>
<dbReference type="NCBIfam" id="TIGR01350">
    <property type="entry name" value="lipoamide_DH"/>
    <property type="match status" value="1"/>
</dbReference>
<feature type="binding site" evidence="16">
    <location>
        <position position="213"/>
    </location>
    <ligand>
        <name>NAD(+)</name>
        <dbReference type="ChEBI" id="CHEBI:57540"/>
    </ligand>
</feature>
<dbReference type="SUPFAM" id="SSF55424">
    <property type="entry name" value="FAD/NAD-linked reductases, dimerisation (C-terminal) domain"/>
    <property type="match status" value="1"/>
</dbReference>
<evidence type="ECO:0000256" key="16">
    <source>
        <dbReference type="PIRSR" id="PIRSR000350-3"/>
    </source>
</evidence>
<feature type="binding site" evidence="16">
    <location>
        <position position="277"/>
    </location>
    <ligand>
        <name>NAD(+)</name>
        <dbReference type="ChEBI" id="CHEBI:57540"/>
    </ligand>
</feature>
<evidence type="ECO:0000256" key="8">
    <source>
        <dbReference type="ARBA" id="ARBA00022630"/>
    </source>
</evidence>
<dbReference type="Pfam" id="PF07992">
    <property type="entry name" value="Pyr_redox_2"/>
    <property type="match status" value="1"/>
</dbReference>
<evidence type="ECO:0000256" key="4">
    <source>
        <dbReference type="ARBA" id="ARBA00007532"/>
    </source>
</evidence>
<evidence type="ECO:0000256" key="7">
    <source>
        <dbReference type="ARBA" id="ARBA00022490"/>
    </source>
</evidence>
<evidence type="ECO:0000259" key="19">
    <source>
        <dbReference type="Pfam" id="PF02852"/>
    </source>
</evidence>
<feature type="binding site" evidence="16">
    <location>
        <position position="117"/>
    </location>
    <ligand>
        <name>FAD</name>
        <dbReference type="ChEBI" id="CHEBI:57692"/>
    </ligand>
</feature>
<evidence type="ECO:0000256" key="6">
    <source>
        <dbReference type="ARBA" id="ARBA00016961"/>
    </source>
</evidence>
<dbReference type="InterPro" id="IPR050151">
    <property type="entry name" value="Class-I_Pyr_Nuc-Dis_Oxidored"/>
</dbReference>
<feature type="domain" description="Pyridine nucleotide-disulphide oxidoreductase dimerisation" evidence="19">
    <location>
        <begin position="353"/>
        <end position="462"/>
    </location>
</feature>
<keyword evidence="9 16" id="KW-0274">FAD</keyword>
<organism evidence="21 22">
    <name type="scientific">Staphylococcus coagulans</name>
    <dbReference type="NCBI Taxonomy" id="74706"/>
    <lineage>
        <taxon>Bacteria</taxon>
        <taxon>Bacillati</taxon>
        <taxon>Bacillota</taxon>
        <taxon>Bacilli</taxon>
        <taxon>Bacillales</taxon>
        <taxon>Staphylococcaceae</taxon>
        <taxon>Staphylococcus</taxon>
    </lineage>
</organism>
<dbReference type="InterPro" id="IPR036188">
    <property type="entry name" value="FAD/NAD-bd_sf"/>
</dbReference>